<evidence type="ECO:0000313" key="1">
    <source>
        <dbReference type="EMBL" id="KAH3681226.1"/>
    </source>
</evidence>
<gene>
    <name evidence="1" type="ORF">WICPIJ_007809</name>
</gene>
<dbReference type="Proteomes" id="UP000774326">
    <property type="component" value="Unassembled WGS sequence"/>
</dbReference>
<name>A0A9P8TJK6_WICPI</name>
<proteinExistence type="predicted"/>
<dbReference type="EMBL" id="JAEUBG010004534">
    <property type="protein sequence ID" value="KAH3681226.1"/>
    <property type="molecule type" value="Genomic_DNA"/>
</dbReference>
<dbReference type="AlphaFoldDB" id="A0A9P8TJK6"/>
<comment type="caution">
    <text evidence="1">The sequence shown here is derived from an EMBL/GenBank/DDBJ whole genome shotgun (WGS) entry which is preliminary data.</text>
</comment>
<keyword evidence="2" id="KW-1185">Reference proteome</keyword>
<accession>A0A9P8TJK6</accession>
<evidence type="ECO:0000313" key="2">
    <source>
        <dbReference type="Proteomes" id="UP000774326"/>
    </source>
</evidence>
<reference evidence="1" key="2">
    <citation type="submission" date="2021-01" db="EMBL/GenBank/DDBJ databases">
        <authorList>
            <person name="Schikora-Tamarit M.A."/>
        </authorList>
    </citation>
    <scope>NUCLEOTIDE SEQUENCE</scope>
    <source>
        <strain evidence="1">CBS2887</strain>
    </source>
</reference>
<sequence length="117" mass="12916">MDCLPGKSIINTVKWFRNLGDNTERPASIDGLQAPTNWMSWILTHCLEPLALGPSPPYCSKARNTIAGSVSLEKFILIKITSGDEDLERAEYNVIVLPAPGGPQRINGLLLVEKIWE</sequence>
<protein>
    <submittedName>
        <fullName evidence="1">Uncharacterized protein</fullName>
    </submittedName>
</protein>
<organism evidence="1 2">
    <name type="scientific">Wickerhamomyces pijperi</name>
    <name type="common">Yeast</name>
    <name type="synonym">Pichia pijperi</name>
    <dbReference type="NCBI Taxonomy" id="599730"/>
    <lineage>
        <taxon>Eukaryota</taxon>
        <taxon>Fungi</taxon>
        <taxon>Dikarya</taxon>
        <taxon>Ascomycota</taxon>
        <taxon>Saccharomycotina</taxon>
        <taxon>Saccharomycetes</taxon>
        <taxon>Phaffomycetales</taxon>
        <taxon>Wickerhamomycetaceae</taxon>
        <taxon>Wickerhamomyces</taxon>
    </lineage>
</organism>
<reference evidence="1" key="1">
    <citation type="journal article" date="2021" name="Open Biol.">
        <title>Shared evolutionary footprints suggest mitochondrial oxidative damage underlies multiple complex I losses in fungi.</title>
        <authorList>
            <person name="Schikora-Tamarit M.A."/>
            <person name="Marcet-Houben M."/>
            <person name="Nosek J."/>
            <person name="Gabaldon T."/>
        </authorList>
    </citation>
    <scope>NUCLEOTIDE SEQUENCE</scope>
    <source>
        <strain evidence="1">CBS2887</strain>
    </source>
</reference>